<proteinExistence type="predicted"/>
<evidence type="ECO:0000313" key="1">
    <source>
        <dbReference type="EMBL" id="CAG6494407.1"/>
    </source>
</evidence>
<organism evidence="1">
    <name type="scientific">Culex pipiens</name>
    <name type="common">House mosquito</name>
    <dbReference type="NCBI Taxonomy" id="7175"/>
    <lineage>
        <taxon>Eukaryota</taxon>
        <taxon>Metazoa</taxon>
        <taxon>Ecdysozoa</taxon>
        <taxon>Arthropoda</taxon>
        <taxon>Hexapoda</taxon>
        <taxon>Insecta</taxon>
        <taxon>Pterygota</taxon>
        <taxon>Neoptera</taxon>
        <taxon>Endopterygota</taxon>
        <taxon>Diptera</taxon>
        <taxon>Nematocera</taxon>
        <taxon>Culicoidea</taxon>
        <taxon>Culicidae</taxon>
        <taxon>Culicinae</taxon>
        <taxon>Culicini</taxon>
        <taxon>Culex</taxon>
        <taxon>Culex</taxon>
    </lineage>
</organism>
<accession>A0A8D8CNI8</accession>
<dbReference type="EMBL" id="HBUE01125182">
    <property type="protein sequence ID" value="CAG6494407.1"/>
    <property type="molecule type" value="Transcribed_RNA"/>
</dbReference>
<dbReference type="AlphaFoldDB" id="A0A8D8CNI8"/>
<sequence length="168" mass="18785">MRPTYFADSSLSGSSGTTSPDLCRWLDLPNPIWTRKVPTRSCGTQIFRRFQLISPWRRANSCWDKSDTNSVSCSTRRRKPILSTCLKTKPSLGSSRYRACERCVTYVLPLCSTTIGFARLVVLSFVSIATKVVSTVRARTTLVQRIATVIRGYTAQPTKNPTPKISLC</sequence>
<reference evidence="1" key="1">
    <citation type="submission" date="2021-05" db="EMBL/GenBank/DDBJ databases">
        <authorList>
            <person name="Alioto T."/>
            <person name="Alioto T."/>
            <person name="Gomez Garrido J."/>
        </authorList>
    </citation>
    <scope>NUCLEOTIDE SEQUENCE</scope>
</reference>
<name>A0A8D8CNI8_CULPI</name>
<protein>
    <submittedName>
        <fullName evidence="1">(northern house mosquito) hypothetical protein</fullName>
    </submittedName>
</protein>